<reference evidence="1 2" key="1">
    <citation type="journal article" date="2018" name="PLoS ONE">
        <title>The draft genome of Kipferlia bialata reveals reductive genome evolution in fornicate parasites.</title>
        <authorList>
            <person name="Tanifuji G."/>
            <person name="Takabayashi S."/>
            <person name="Kume K."/>
            <person name="Takagi M."/>
            <person name="Nakayama T."/>
            <person name="Kamikawa R."/>
            <person name="Inagaki Y."/>
            <person name="Hashimoto T."/>
        </authorList>
    </citation>
    <scope>NUCLEOTIDE SEQUENCE [LARGE SCALE GENOMIC DNA]</scope>
    <source>
        <strain evidence="1">NY0173</strain>
    </source>
</reference>
<evidence type="ECO:0000313" key="2">
    <source>
        <dbReference type="Proteomes" id="UP000265618"/>
    </source>
</evidence>
<comment type="caution">
    <text evidence="1">The sequence shown here is derived from an EMBL/GenBank/DDBJ whole genome shotgun (WGS) entry which is preliminary data.</text>
</comment>
<name>A0A9K3D236_9EUKA</name>
<organism evidence="1 2">
    <name type="scientific">Kipferlia bialata</name>
    <dbReference type="NCBI Taxonomy" id="797122"/>
    <lineage>
        <taxon>Eukaryota</taxon>
        <taxon>Metamonada</taxon>
        <taxon>Carpediemonas-like organisms</taxon>
        <taxon>Kipferlia</taxon>
    </lineage>
</organism>
<keyword evidence="2" id="KW-1185">Reference proteome</keyword>
<evidence type="ECO:0000313" key="1">
    <source>
        <dbReference type="EMBL" id="GIQ87301.1"/>
    </source>
</evidence>
<dbReference type="Proteomes" id="UP000265618">
    <property type="component" value="Unassembled WGS sequence"/>
</dbReference>
<dbReference type="SUPFAM" id="SSF52047">
    <property type="entry name" value="RNI-like"/>
    <property type="match status" value="1"/>
</dbReference>
<dbReference type="OrthoDB" id="548585at2759"/>
<proteinExistence type="predicted"/>
<dbReference type="AlphaFoldDB" id="A0A9K3D236"/>
<gene>
    <name evidence="1" type="ORF">KIPB_009310</name>
</gene>
<feature type="non-terminal residue" evidence="1">
    <location>
        <position position="1"/>
    </location>
</feature>
<sequence>PTNPNMTAAEAVSQRPLDETKTYSVKVQYVISQADLKLLSAHIGALASCLHIVPTYDMVCDCEKRDDSESYHIDFGKGLWLMENLLELQVDSMYMADINLTKAVCPNLETLYLNQPQGNPATFTLDLPRLRSIKLQHVTLDKQGGVGESFSRCPRLEVFDAYKFWGVGTYNTENKSTVFVLPNCHTWSMMRSDDADYMDFYCPKMRQMDLEALYALKRVNLLKKCPEPYANLPEYKRVSSSGRMTQFSLCLRDSTWPTGSIIGHPRLAVCEPRNKKEAENTPDANPMSAIWRQMAQAQEEGGEDHMFSVMNSMLGKPIPPRGQSL</sequence>
<accession>A0A9K3D236</accession>
<protein>
    <submittedName>
        <fullName evidence="1">Uncharacterized protein</fullName>
    </submittedName>
</protein>
<dbReference type="EMBL" id="BDIP01003121">
    <property type="protein sequence ID" value="GIQ87301.1"/>
    <property type="molecule type" value="Genomic_DNA"/>
</dbReference>